<evidence type="ECO:0000256" key="1">
    <source>
        <dbReference type="ARBA" id="ARBA00022574"/>
    </source>
</evidence>
<keyword evidence="1" id="KW-0853">WD repeat</keyword>
<dbReference type="InterPro" id="IPR040132">
    <property type="entry name" value="Tex1/THOC3"/>
</dbReference>
<dbReference type="GO" id="GO:0000445">
    <property type="term" value="C:THO complex part of transcription export complex"/>
    <property type="evidence" value="ECO:0007669"/>
    <property type="project" value="TreeGrafter"/>
</dbReference>
<proteinExistence type="predicted"/>
<organism evidence="3 4">
    <name type="scientific">Haematococcus lacustris</name>
    <name type="common">Green alga</name>
    <name type="synonym">Haematococcus pluvialis</name>
    <dbReference type="NCBI Taxonomy" id="44745"/>
    <lineage>
        <taxon>Eukaryota</taxon>
        <taxon>Viridiplantae</taxon>
        <taxon>Chlorophyta</taxon>
        <taxon>core chlorophytes</taxon>
        <taxon>Chlorophyceae</taxon>
        <taxon>CS clade</taxon>
        <taxon>Chlamydomonadales</taxon>
        <taxon>Haematococcaceae</taxon>
        <taxon>Haematococcus</taxon>
    </lineage>
</organism>
<dbReference type="PANTHER" id="PTHR22839">
    <property type="entry name" value="THO COMPLEX SUBUNIT 3 THO3"/>
    <property type="match status" value="1"/>
</dbReference>
<dbReference type="AlphaFoldDB" id="A0A6A0AFN5"/>
<evidence type="ECO:0000313" key="3">
    <source>
        <dbReference type="EMBL" id="GFH31710.1"/>
    </source>
</evidence>
<keyword evidence="4" id="KW-1185">Reference proteome</keyword>
<dbReference type="SUPFAM" id="SSF117289">
    <property type="entry name" value="Nucleoporin domain"/>
    <property type="match status" value="1"/>
</dbReference>
<keyword evidence="2" id="KW-0677">Repeat</keyword>
<dbReference type="Proteomes" id="UP000485058">
    <property type="component" value="Unassembled WGS sequence"/>
</dbReference>
<dbReference type="EMBL" id="BLLF01005860">
    <property type="protein sequence ID" value="GFH31710.1"/>
    <property type="molecule type" value="Genomic_DNA"/>
</dbReference>
<sequence length="67" mass="7539">MITSIWDVRSGKCSHMLSTSCGNTYLAWSPDGNSFATKNENDVLTLYDFRKMRAAKHPYKCVGQGFT</sequence>
<reference evidence="3 4" key="1">
    <citation type="submission" date="2020-02" db="EMBL/GenBank/DDBJ databases">
        <title>Draft genome sequence of Haematococcus lacustris strain NIES-144.</title>
        <authorList>
            <person name="Morimoto D."/>
            <person name="Nakagawa S."/>
            <person name="Yoshida T."/>
            <person name="Sawayama S."/>
        </authorList>
    </citation>
    <scope>NUCLEOTIDE SEQUENCE [LARGE SCALE GENOMIC DNA]</scope>
    <source>
        <strain evidence="3 4">NIES-144</strain>
    </source>
</reference>
<dbReference type="InterPro" id="IPR015943">
    <property type="entry name" value="WD40/YVTN_repeat-like_dom_sf"/>
</dbReference>
<evidence type="ECO:0000256" key="2">
    <source>
        <dbReference type="ARBA" id="ARBA00022737"/>
    </source>
</evidence>
<protein>
    <submittedName>
        <fullName evidence="3">THO complex subunit 3</fullName>
    </submittedName>
</protein>
<gene>
    <name evidence="3" type="ORF">HaLaN_30804</name>
</gene>
<evidence type="ECO:0000313" key="4">
    <source>
        <dbReference type="Proteomes" id="UP000485058"/>
    </source>
</evidence>
<dbReference type="Gene3D" id="2.130.10.10">
    <property type="entry name" value="YVTN repeat-like/Quinoprotein amine dehydrogenase"/>
    <property type="match status" value="1"/>
</dbReference>
<name>A0A6A0AFN5_HAELA</name>
<accession>A0A6A0AFN5</accession>
<comment type="caution">
    <text evidence="3">The sequence shown here is derived from an EMBL/GenBank/DDBJ whole genome shotgun (WGS) entry which is preliminary data.</text>
</comment>
<dbReference type="GO" id="GO:0006406">
    <property type="term" value="P:mRNA export from nucleus"/>
    <property type="evidence" value="ECO:0007669"/>
    <property type="project" value="InterPro"/>
</dbReference>
<dbReference type="PANTHER" id="PTHR22839:SF0">
    <property type="entry name" value="THO COMPLEX SUBUNIT 3"/>
    <property type="match status" value="1"/>
</dbReference>